<sequence length="478" mass="51579">MSPDRVAVVHGNETLTYRMLHERATRVAHALTALGVGGGDRIAYLGPNEPAFLETLFGTGMIGGIFVPLNTRLAPPELAYILADSGTKVLVHAPSHAERAAALQVPRVLDRETYERLLAEAPTTPVDEPVDEDDVALVMYTSGTTGRPKGAALSHANIHWNTVNLLIDVDLAGDEVTLVNAPMFHVAALNQTVLPTLLKGGRVVLDSFDPVRTLATIAHHRVTYLFGVPAMFQAVAATPEWRDADLSSVRTMICGGAPVPGRVTTTYQERGMVFLQGYGLTESSPSALFLRAAESDRVGSAGTPCFFTDVRIVDADGEDVRPGEPGEVILRGPNVMTGYWGKPDETAAVLSPDGWLRTGDVAVADEEGFLYIRDRIKDVIISGGENIYPAEVEDVLHRHPAVTDCAVIGVADERWGEVGRAIVVAKEKVTPEELLTFLDGQIARYKIPRSVVFADTLPRTASGKLRKSTLREDFGENT</sequence>
<dbReference type="InterPro" id="IPR045851">
    <property type="entry name" value="AMP-bd_C_sf"/>
</dbReference>
<comment type="caution">
    <text evidence="5">The sequence shown here is derived from an EMBL/GenBank/DDBJ whole genome shotgun (WGS) entry which is preliminary data.</text>
</comment>
<dbReference type="Gene3D" id="3.30.300.30">
    <property type="match status" value="1"/>
</dbReference>
<dbReference type="AlphaFoldDB" id="A0A4R7W0N1"/>
<dbReference type="GO" id="GO:0016878">
    <property type="term" value="F:acid-thiol ligase activity"/>
    <property type="evidence" value="ECO:0007669"/>
    <property type="project" value="UniProtKB-ARBA"/>
</dbReference>
<dbReference type="SUPFAM" id="SSF56801">
    <property type="entry name" value="Acetyl-CoA synthetase-like"/>
    <property type="match status" value="1"/>
</dbReference>
<evidence type="ECO:0000313" key="6">
    <source>
        <dbReference type="Proteomes" id="UP000294927"/>
    </source>
</evidence>
<keyword evidence="2" id="KW-0436">Ligase</keyword>
<feature type="domain" description="AMP-binding enzyme C-terminal" evidence="4">
    <location>
        <begin position="391"/>
        <end position="464"/>
    </location>
</feature>
<dbReference type="Proteomes" id="UP000294927">
    <property type="component" value="Unassembled WGS sequence"/>
</dbReference>
<dbReference type="PANTHER" id="PTHR43767:SF1">
    <property type="entry name" value="NONRIBOSOMAL PEPTIDE SYNTHASE PES1 (EUROFUNG)-RELATED"/>
    <property type="match status" value="1"/>
</dbReference>
<feature type="domain" description="AMP-dependent synthetase/ligase" evidence="3">
    <location>
        <begin position="2"/>
        <end position="340"/>
    </location>
</feature>
<dbReference type="Pfam" id="PF00501">
    <property type="entry name" value="AMP-binding"/>
    <property type="match status" value="1"/>
</dbReference>
<evidence type="ECO:0000259" key="3">
    <source>
        <dbReference type="Pfam" id="PF00501"/>
    </source>
</evidence>
<dbReference type="InterPro" id="IPR020845">
    <property type="entry name" value="AMP-binding_CS"/>
</dbReference>
<dbReference type="InterPro" id="IPR050237">
    <property type="entry name" value="ATP-dep_AMP-bd_enzyme"/>
</dbReference>
<name>A0A4R7W0N1_9PSEU</name>
<evidence type="ECO:0000259" key="4">
    <source>
        <dbReference type="Pfam" id="PF13193"/>
    </source>
</evidence>
<organism evidence="5 6">
    <name type="scientific">Actinophytocola oryzae</name>
    <dbReference type="NCBI Taxonomy" id="502181"/>
    <lineage>
        <taxon>Bacteria</taxon>
        <taxon>Bacillati</taxon>
        <taxon>Actinomycetota</taxon>
        <taxon>Actinomycetes</taxon>
        <taxon>Pseudonocardiales</taxon>
        <taxon>Pseudonocardiaceae</taxon>
    </lineage>
</organism>
<dbReference type="NCBIfam" id="NF004837">
    <property type="entry name" value="PRK06187.1"/>
    <property type="match status" value="1"/>
</dbReference>
<evidence type="ECO:0000256" key="2">
    <source>
        <dbReference type="ARBA" id="ARBA00022598"/>
    </source>
</evidence>
<dbReference type="FunFam" id="3.30.300.30:FF:000008">
    <property type="entry name" value="2,3-dihydroxybenzoate-AMP ligase"/>
    <property type="match status" value="1"/>
</dbReference>
<evidence type="ECO:0000313" key="5">
    <source>
        <dbReference type="EMBL" id="TDV55389.1"/>
    </source>
</evidence>
<proteinExistence type="inferred from homology"/>
<reference evidence="5 6" key="1">
    <citation type="submission" date="2019-03" db="EMBL/GenBank/DDBJ databases">
        <title>Genomic Encyclopedia of Archaeal and Bacterial Type Strains, Phase II (KMG-II): from individual species to whole genera.</title>
        <authorList>
            <person name="Goeker M."/>
        </authorList>
    </citation>
    <scope>NUCLEOTIDE SEQUENCE [LARGE SCALE GENOMIC DNA]</scope>
    <source>
        <strain evidence="5 6">DSM 45499</strain>
    </source>
</reference>
<dbReference type="Gene3D" id="3.40.50.12780">
    <property type="entry name" value="N-terminal domain of ligase-like"/>
    <property type="match status" value="1"/>
</dbReference>
<gene>
    <name evidence="5" type="ORF">CLV71_103630</name>
</gene>
<dbReference type="PROSITE" id="PS00455">
    <property type="entry name" value="AMP_BINDING"/>
    <property type="match status" value="1"/>
</dbReference>
<dbReference type="InterPro" id="IPR042099">
    <property type="entry name" value="ANL_N_sf"/>
</dbReference>
<accession>A0A4R7W0N1</accession>
<dbReference type="InterPro" id="IPR025110">
    <property type="entry name" value="AMP-bd_C"/>
</dbReference>
<dbReference type="Pfam" id="PF13193">
    <property type="entry name" value="AMP-binding_C"/>
    <property type="match status" value="1"/>
</dbReference>
<evidence type="ECO:0000256" key="1">
    <source>
        <dbReference type="ARBA" id="ARBA00006432"/>
    </source>
</evidence>
<comment type="similarity">
    <text evidence="1">Belongs to the ATP-dependent AMP-binding enzyme family.</text>
</comment>
<protein>
    <submittedName>
        <fullName evidence="5">Fatty-acyl-CoA synthase</fullName>
    </submittedName>
</protein>
<dbReference type="InterPro" id="IPR000873">
    <property type="entry name" value="AMP-dep_synth/lig_dom"/>
</dbReference>
<dbReference type="EMBL" id="SOCP01000003">
    <property type="protein sequence ID" value="TDV55389.1"/>
    <property type="molecule type" value="Genomic_DNA"/>
</dbReference>
<dbReference type="PANTHER" id="PTHR43767">
    <property type="entry name" value="LONG-CHAIN-FATTY-ACID--COA LIGASE"/>
    <property type="match status" value="1"/>
</dbReference>
<dbReference type="CDD" id="cd17631">
    <property type="entry name" value="FACL_FadD13-like"/>
    <property type="match status" value="1"/>
</dbReference>
<keyword evidence="6" id="KW-1185">Reference proteome</keyword>